<protein>
    <recommendedName>
        <fullName evidence="2">Putative restriction endonuclease domain-containing protein</fullName>
    </recommendedName>
</protein>
<gene>
    <name evidence="3" type="ORF">Mic7113_2845</name>
</gene>
<dbReference type="Pfam" id="PF05685">
    <property type="entry name" value="Uma2"/>
    <property type="match status" value="1"/>
</dbReference>
<accession>K9WFR6</accession>
<dbReference type="PATRIC" id="fig|1173027.3.peg.3128"/>
<evidence type="ECO:0000313" key="3">
    <source>
        <dbReference type="EMBL" id="AFZ18626.1"/>
    </source>
</evidence>
<keyword evidence="1" id="KW-0175">Coiled coil</keyword>
<keyword evidence="4" id="KW-1185">Reference proteome</keyword>
<dbReference type="AlphaFoldDB" id="K9WFR6"/>
<sequence>MCIENDNFSVDCYLLFEHLSQGAFLYDEVDSATLLGMMYQTDPPLDPKKVLPTMYDLPSEDPEEPGLPDEYHLLQPQLLGYTFCPANYPEGEIFVASDLNLYYNVRHPLWYKRPDWFAVLGVSRLYEQRELRLSYVVWQEGVNPFVVVELLSPGTEKEDLGQALREVNQPPTKWEVYERILRVPFYIVFDRYSDQLRAFQLVGSSYSELELSEPRVWMNDIQLGLGLWQGVYQGIDRVWLRWYDAAGNWILTPEERERQRAEQESQQLERERRRVERLTEQLRSLGVEPDLDDEV</sequence>
<feature type="coiled-coil region" evidence="1">
    <location>
        <begin position="251"/>
        <end position="288"/>
    </location>
</feature>
<dbReference type="Proteomes" id="UP000010471">
    <property type="component" value="Chromosome"/>
</dbReference>
<reference evidence="3 4" key="1">
    <citation type="submission" date="2012-06" db="EMBL/GenBank/DDBJ databases">
        <title>Finished chromosome of genome of Microcoleus sp. PCC 7113.</title>
        <authorList>
            <consortium name="US DOE Joint Genome Institute"/>
            <person name="Gugger M."/>
            <person name="Coursin T."/>
            <person name="Rippka R."/>
            <person name="Tandeau De Marsac N."/>
            <person name="Huntemann M."/>
            <person name="Wei C.-L."/>
            <person name="Han J."/>
            <person name="Detter J.C."/>
            <person name="Han C."/>
            <person name="Tapia R."/>
            <person name="Chen A."/>
            <person name="Kyrpides N."/>
            <person name="Mavromatis K."/>
            <person name="Markowitz V."/>
            <person name="Szeto E."/>
            <person name="Ivanova N."/>
            <person name="Pagani I."/>
            <person name="Pati A."/>
            <person name="Goodwin L."/>
            <person name="Nordberg H.P."/>
            <person name="Cantor M.N."/>
            <person name="Hua S.X."/>
            <person name="Woyke T."/>
            <person name="Kerfeld C.A."/>
        </authorList>
    </citation>
    <scope>NUCLEOTIDE SEQUENCE [LARGE SCALE GENOMIC DNA]</scope>
    <source>
        <strain evidence="3 4">PCC 7113</strain>
    </source>
</reference>
<dbReference type="PANTHER" id="PTHR33352:SF3">
    <property type="entry name" value="SLR1612 PROTEIN"/>
    <property type="match status" value="1"/>
</dbReference>
<proteinExistence type="predicted"/>
<dbReference type="EMBL" id="CP003630">
    <property type="protein sequence ID" value="AFZ18626.1"/>
    <property type="molecule type" value="Genomic_DNA"/>
</dbReference>
<dbReference type="PANTHER" id="PTHR33352">
    <property type="entry name" value="SLR1095 PROTEIN"/>
    <property type="match status" value="1"/>
</dbReference>
<dbReference type="HOGENOM" id="CLU_075279_2_1_3"/>
<organism evidence="3 4">
    <name type="scientific">Allocoleopsis franciscana PCC 7113</name>
    <dbReference type="NCBI Taxonomy" id="1173027"/>
    <lineage>
        <taxon>Bacteria</taxon>
        <taxon>Bacillati</taxon>
        <taxon>Cyanobacteriota</taxon>
        <taxon>Cyanophyceae</taxon>
        <taxon>Coleofasciculales</taxon>
        <taxon>Coleofasciculaceae</taxon>
        <taxon>Allocoleopsis</taxon>
        <taxon>Allocoleopsis franciscana</taxon>
    </lineage>
</organism>
<evidence type="ECO:0000313" key="4">
    <source>
        <dbReference type="Proteomes" id="UP000010471"/>
    </source>
</evidence>
<dbReference type="InterPro" id="IPR008538">
    <property type="entry name" value="Uma2"/>
</dbReference>
<dbReference type="KEGG" id="mic:Mic7113_2845"/>
<evidence type="ECO:0000259" key="2">
    <source>
        <dbReference type="Pfam" id="PF05685"/>
    </source>
</evidence>
<feature type="domain" description="Putative restriction endonuclease" evidence="2">
    <location>
        <begin position="65"/>
        <end position="218"/>
    </location>
</feature>
<dbReference type="STRING" id="1173027.Mic7113_2845"/>
<dbReference type="CDD" id="cd06260">
    <property type="entry name" value="DUF820-like"/>
    <property type="match status" value="1"/>
</dbReference>
<dbReference type="eggNOG" id="COG4636">
    <property type="taxonomic scope" value="Bacteria"/>
</dbReference>
<name>K9WFR6_9CYAN</name>
<evidence type="ECO:0000256" key="1">
    <source>
        <dbReference type="SAM" id="Coils"/>
    </source>
</evidence>